<reference evidence="4" key="1">
    <citation type="submission" date="2017-02" db="UniProtKB">
        <authorList>
            <consortium name="WormBaseParasite"/>
        </authorList>
    </citation>
    <scope>IDENTIFICATION</scope>
</reference>
<dbReference type="AlphaFoldDB" id="A0A0M3J7P9"/>
<evidence type="ECO:0000313" key="4">
    <source>
        <dbReference type="WBParaSite" id="ASIM_0000359701-mRNA-1"/>
    </source>
</evidence>
<dbReference type="SUPFAM" id="SSF52799">
    <property type="entry name" value="(Phosphotyrosine protein) phosphatases II"/>
    <property type="match status" value="1"/>
</dbReference>
<dbReference type="PANTHER" id="PTHR46163:SF2">
    <property type="entry name" value="PROTEIN-TYROSINE PHOSPHATASE"/>
    <property type="match status" value="1"/>
</dbReference>
<dbReference type="WBParaSite" id="ASIM_0000359701-mRNA-1">
    <property type="protein sequence ID" value="ASIM_0000359701-mRNA-1"/>
    <property type="gene ID" value="ASIM_0000359701"/>
</dbReference>
<dbReference type="InterPro" id="IPR052782">
    <property type="entry name" value="Oocyte-zygote_transition_reg"/>
</dbReference>
<feature type="domain" description="Tyrosine-protein phosphatase" evidence="1">
    <location>
        <begin position="6"/>
        <end position="43"/>
    </location>
</feature>
<sequence length="73" mass="8339">MAECLFSSGKPVNMADIVKELRKQRNGSVQTDIQYVYMHRCLVGLCENKKVMKREELSNFIKDFDVVAAARGK</sequence>
<evidence type="ECO:0000259" key="1">
    <source>
        <dbReference type="Pfam" id="PF00102"/>
    </source>
</evidence>
<evidence type="ECO:0000313" key="2">
    <source>
        <dbReference type="EMBL" id="VDK21708.1"/>
    </source>
</evidence>
<dbReference type="Gene3D" id="3.90.190.10">
    <property type="entry name" value="Protein tyrosine phosphatase superfamily"/>
    <property type="match status" value="1"/>
</dbReference>
<proteinExistence type="predicted"/>
<gene>
    <name evidence="2" type="ORF">ASIM_LOCUS3431</name>
</gene>
<organism evidence="4">
    <name type="scientific">Anisakis simplex</name>
    <name type="common">Herring worm</name>
    <dbReference type="NCBI Taxonomy" id="6269"/>
    <lineage>
        <taxon>Eukaryota</taxon>
        <taxon>Metazoa</taxon>
        <taxon>Ecdysozoa</taxon>
        <taxon>Nematoda</taxon>
        <taxon>Chromadorea</taxon>
        <taxon>Rhabditida</taxon>
        <taxon>Spirurina</taxon>
        <taxon>Ascaridomorpha</taxon>
        <taxon>Ascaridoidea</taxon>
        <taxon>Anisakidae</taxon>
        <taxon>Anisakis</taxon>
        <taxon>Anisakis simplex complex</taxon>
    </lineage>
</organism>
<dbReference type="Pfam" id="PF00102">
    <property type="entry name" value="Y_phosphatase"/>
    <property type="match status" value="1"/>
</dbReference>
<dbReference type="InterPro" id="IPR029021">
    <property type="entry name" value="Prot-tyrosine_phosphatase-like"/>
</dbReference>
<dbReference type="Proteomes" id="UP000267096">
    <property type="component" value="Unassembled WGS sequence"/>
</dbReference>
<dbReference type="PANTHER" id="PTHR46163">
    <property type="entry name" value="TYROSINE-PROTEIN PHOSPHATASE-RELATED"/>
    <property type="match status" value="1"/>
</dbReference>
<protein>
    <submittedName>
        <fullName evidence="4">Tyrosine-protein phosphatase domain-containing protein</fullName>
    </submittedName>
</protein>
<dbReference type="OrthoDB" id="8609993at2759"/>
<evidence type="ECO:0000313" key="3">
    <source>
        <dbReference type="Proteomes" id="UP000267096"/>
    </source>
</evidence>
<name>A0A0M3J7P9_ANISI</name>
<reference evidence="2 3" key="2">
    <citation type="submission" date="2018-11" db="EMBL/GenBank/DDBJ databases">
        <authorList>
            <consortium name="Pathogen Informatics"/>
        </authorList>
    </citation>
    <scope>NUCLEOTIDE SEQUENCE [LARGE SCALE GENOMIC DNA]</scope>
</reference>
<accession>A0A0M3J7P9</accession>
<dbReference type="EMBL" id="UYRR01005318">
    <property type="protein sequence ID" value="VDK21708.1"/>
    <property type="molecule type" value="Genomic_DNA"/>
</dbReference>
<dbReference type="InterPro" id="IPR000242">
    <property type="entry name" value="PTP_cat"/>
</dbReference>
<dbReference type="GO" id="GO:0004725">
    <property type="term" value="F:protein tyrosine phosphatase activity"/>
    <property type="evidence" value="ECO:0007669"/>
    <property type="project" value="InterPro"/>
</dbReference>
<keyword evidence="3" id="KW-1185">Reference proteome</keyword>